<reference evidence="12 13" key="1">
    <citation type="submission" date="2018-12" db="EMBL/GenBank/DDBJ databases">
        <title>three novel Halomonas strain isolated from plants.</title>
        <authorList>
            <person name="Sun C."/>
        </authorList>
    </citation>
    <scope>NUCLEOTIDE SEQUENCE [LARGE SCALE GENOMIC DNA]</scope>
    <source>
        <strain evidence="12 13">JCM 18142</strain>
    </source>
</reference>
<keyword evidence="6" id="KW-0418">Kinase</keyword>
<dbReference type="PROSITE" id="PS50112">
    <property type="entry name" value="PAS"/>
    <property type="match status" value="1"/>
</dbReference>
<dbReference type="Proteomes" id="UP000287023">
    <property type="component" value="Unassembled WGS sequence"/>
</dbReference>
<dbReference type="AlphaFoldDB" id="A0A3S0XWB7"/>
<dbReference type="InterPro" id="IPR036097">
    <property type="entry name" value="HisK_dim/P_sf"/>
</dbReference>
<dbReference type="Gene3D" id="3.30.565.10">
    <property type="entry name" value="Histidine kinase-like ATPase, C-terminal domain"/>
    <property type="match status" value="1"/>
</dbReference>
<keyword evidence="9" id="KW-0175">Coiled coil</keyword>
<keyword evidence="5" id="KW-0547">Nucleotide-binding</keyword>
<evidence type="ECO:0000256" key="3">
    <source>
        <dbReference type="ARBA" id="ARBA00022553"/>
    </source>
</evidence>
<evidence type="ECO:0000259" key="10">
    <source>
        <dbReference type="PROSITE" id="PS50109"/>
    </source>
</evidence>
<dbReference type="RefSeq" id="WP_127061723.1">
    <property type="nucleotide sequence ID" value="NZ_RZHF01000014.1"/>
</dbReference>
<dbReference type="GO" id="GO:0006355">
    <property type="term" value="P:regulation of DNA-templated transcription"/>
    <property type="evidence" value="ECO:0007669"/>
    <property type="project" value="InterPro"/>
</dbReference>
<dbReference type="EMBL" id="RZHF01000014">
    <property type="protein sequence ID" value="RUR31714.1"/>
    <property type="molecule type" value="Genomic_DNA"/>
</dbReference>
<proteinExistence type="predicted"/>
<dbReference type="SUPFAM" id="SSF55785">
    <property type="entry name" value="PYP-like sensor domain (PAS domain)"/>
    <property type="match status" value="1"/>
</dbReference>
<dbReference type="InterPro" id="IPR000014">
    <property type="entry name" value="PAS"/>
</dbReference>
<evidence type="ECO:0000259" key="11">
    <source>
        <dbReference type="PROSITE" id="PS50112"/>
    </source>
</evidence>
<name>A0A3S0XWB7_9GAMM</name>
<evidence type="ECO:0000256" key="5">
    <source>
        <dbReference type="ARBA" id="ARBA00022741"/>
    </source>
</evidence>
<evidence type="ECO:0000256" key="6">
    <source>
        <dbReference type="ARBA" id="ARBA00022777"/>
    </source>
</evidence>
<evidence type="ECO:0000313" key="12">
    <source>
        <dbReference type="EMBL" id="RUR31714.1"/>
    </source>
</evidence>
<dbReference type="SUPFAM" id="SSF55874">
    <property type="entry name" value="ATPase domain of HSP90 chaperone/DNA topoisomerase II/histidine kinase"/>
    <property type="match status" value="1"/>
</dbReference>
<dbReference type="GO" id="GO:0005524">
    <property type="term" value="F:ATP binding"/>
    <property type="evidence" value="ECO:0007669"/>
    <property type="project" value="UniProtKB-KW"/>
</dbReference>
<keyword evidence="3" id="KW-0597">Phosphoprotein</keyword>
<dbReference type="InterPro" id="IPR005467">
    <property type="entry name" value="His_kinase_dom"/>
</dbReference>
<evidence type="ECO:0000256" key="4">
    <source>
        <dbReference type="ARBA" id="ARBA00022679"/>
    </source>
</evidence>
<feature type="domain" description="Histidine kinase" evidence="10">
    <location>
        <begin position="169"/>
        <end position="405"/>
    </location>
</feature>
<dbReference type="SMART" id="SM00387">
    <property type="entry name" value="HATPase_c"/>
    <property type="match status" value="1"/>
</dbReference>
<evidence type="ECO:0000256" key="9">
    <source>
        <dbReference type="SAM" id="Coils"/>
    </source>
</evidence>
<dbReference type="InterPro" id="IPR013767">
    <property type="entry name" value="PAS_fold"/>
</dbReference>
<feature type="coiled-coil region" evidence="9">
    <location>
        <begin position="133"/>
        <end position="160"/>
    </location>
</feature>
<evidence type="ECO:0000256" key="7">
    <source>
        <dbReference type="ARBA" id="ARBA00022840"/>
    </source>
</evidence>
<dbReference type="SUPFAM" id="SSF47384">
    <property type="entry name" value="Homodimeric domain of signal transducing histidine kinase"/>
    <property type="match status" value="1"/>
</dbReference>
<accession>A0A3S0XWB7</accession>
<dbReference type="CDD" id="cd00130">
    <property type="entry name" value="PAS"/>
    <property type="match status" value="1"/>
</dbReference>
<evidence type="ECO:0000256" key="2">
    <source>
        <dbReference type="ARBA" id="ARBA00012438"/>
    </source>
</evidence>
<dbReference type="InterPro" id="IPR003594">
    <property type="entry name" value="HATPase_dom"/>
</dbReference>
<dbReference type="InterPro" id="IPR036890">
    <property type="entry name" value="HATPase_C_sf"/>
</dbReference>
<dbReference type="PROSITE" id="PS50109">
    <property type="entry name" value="HIS_KIN"/>
    <property type="match status" value="1"/>
</dbReference>
<keyword evidence="8" id="KW-0902">Two-component regulatory system</keyword>
<gene>
    <name evidence="12" type="ORF">ELY38_09660</name>
</gene>
<dbReference type="Pfam" id="PF02518">
    <property type="entry name" value="HATPase_c"/>
    <property type="match status" value="1"/>
</dbReference>
<keyword evidence="7 12" id="KW-0067">ATP-binding</keyword>
<organism evidence="12 13">
    <name type="scientific">Vreelandella nanhaiensis</name>
    <dbReference type="NCBI Taxonomy" id="1258546"/>
    <lineage>
        <taxon>Bacteria</taxon>
        <taxon>Pseudomonadati</taxon>
        <taxon>Pseudomonadota</taxon>
        <taxon>Gammaproteobacteria</taxon>
        <taxon>Oceanospirillales</taxon>
        <taxon>Halomonadaceae</taxon>
        <taxon>Vreelandella</taxon>
    </lineage>
</organism>
<evidence type="ECO:0000256" key="1">
    <source>
        <dbReference type="ARBA" id="ARBA00000085"/>
    </source>
</evidence>
<keyword evidence="13" id="KW-1185">Reference proteome</keyword>
<dbReference type="Pfam" id="PF00989">
    <property type="entry name" value="PAS"/>
    <property type="match status" value="1"/>
</dbReference>
<evidence type="ECO:0000313" key="13">
    <source>
        <dbReference type="Proteomes" id="UP000287023"/>
    </source>
</evidence>
<dbReference type="InterPro" id="IPR004358">
    <property type="entry name" value="Sig_transdc_His_kin-like_C"/>
</dbReference>
<comment type="caution">
    <text evidence="12">The sequence shown here is derived from an EMBL/GenBank/DDBJ whole genome shotgun (WGS) entry which is preliminary data.</text>
</comment>
<dbReference type="Gene3D" id="3.30.450.20">
    <property type="entry name" value="PAS domain"/>
    <property type="match status" value="1"/>
</dbReference>
<dbReference type="GO" id="GO:0000155">
    <property type="term" value="F:phosphorelay sensor kinase activity"/>
    <property type="evidence" value="ECO:0007669"/>
    <property type="project" value="InterPro"/>
</dbReference>
<evidence type="ECO:0000256" key="8">
    <source>
        <dbReference type="ARBA" id="ARBA00023012"/>
    </source>
</evidence>
<sequence>MAEHISLGLIVLDQNKCVQYWNDFISRCSDKSMEQALGRPVTDTFPEADTKCLHRLIEQTLGQGRHPNVTRDGSQRAIQVPFNLFNDQETQEQNWLLFPFFGAENTPYFALMLLNGADRVEADKQYEIGSCSLAAREIEQRKLAEKLEQANSQLLQSEKLAGIGQLAAGVAHEINNPIGYVSSNLKALAGYVKDMLLIIDAIDEAKNTAELKQLKQGLEYEYIRSDVESLIAESEDGLGRVIKIITALKDFSHIEEEEFRLADIHHGFDTTLNLVKSELKYKAEVIKEYGQLPQIECIASQLNQIIMNLLVNAAHAIEDFGCITLRTGCENEWAWFEVEDTGKGIAPEALNRIYEPFFTTKPVGKGTGLGLALSFSIVQKHHGRIEVFSEVGNGTRFRVWLPVRQPDALDAS</sequence>
<dbReference type="EC" id="2.7.13.3" evidence="2"/>
<feature type="domain" description="PAS" evidence="11">
    <location>
        <begin position="1"/>
        <end position="64"/>
    </location>
</feature>
<comment type="catalytic activity">
    <reaction evidence="1">
        <text>ATP + protein L-histidine = ADP + protein N-phospho-L-histidine.</text>
        <dbReference type="EC" id="2.7.13.3"/>
    </reaction>
</comment>
<dbReference type="Gene3D" id="1.10.287.130">
    <property type="match status" value="1"/>
</dbReference>
<dbReference type="PANTHER" id="PTHR43065">
    <property type="entry name" value="SENSOR HISTIDINE KINASE"/>
    <property type="match status" value="1"/>
</dbReference>
<keyword evidence="4" id="KW-0808">Transferase</keyword>
<dbReference type="PRINTS" id="PR00344">
    <property type="entry name" value="BCTRLSENSOR"/>
</dbReference>
<dbReference type="OrthoDB" id="1931120at2"/>
<dbReference type="PANTHER" id="PTHR43065:SF50">
    <property type="entry name" value="HISTIDINE KINASE"/>
    <property type="match status" value="1"/>
</dbReference>
<protein>
    <recommendedName>
        <fullName evidence="2">histidine kinase</fullName>
        <ecNumber evidence="2">2.7.13.3</ecNumber>
    </recommendedName>
</protein>
<dbReference type="InterPro" id="IPR035965">
    <property type="entry name" value="PAS-like_dom_sf"/>
</dbReference>